<keyword evidence="3" id="KW-1185">Reference proteome</keyword>
<reference evidence="2 3" key="1">
    <citation type="submission" date="2019-11" db="EMBL/GenBank/DDBJ databases">
        <title>Whole genome sequence of Oryza granulata.</title>
        <authorList>
            <person name="Li W."/>
        </authorList>
    </citation>
    <scope>NUCLEOTIDE SEQUENCE [LARGE SCALE GENOMIC DNA]</scope>
    <source>
        <strain evidence="3">cv. Menghai</strain>
        <tissue evidence="2">Leaf</tissue>
    </source>
</reference>
<feature type="compositionally biased region" description="Acidic residues" evidence="1">
    <location>
        <begin position="60"/>
        <end position="74"/>
    </location>
</feature>
<organism evidence="2 3">
    <name type="scientific">Oryza meyeriana var. granulata</name>
    <dbReference type="NCBI Taxonomy" id="110450"/>
    <lineage>
        <taxon>Eukaryota</taxon>
        <taxon>Viridiplantae</taxon>
        <taxon>Streptophyta</taxon>
        <taxon>Embryophyta</taxon>
        <taxon>Tracheophyta</taxon>
        <taxon>Spermatophyta</taxon>
        <taxon>Magnoliopsida</taxon>
        <taxon>Liliopsida</taxon>
        <taxon>Poales</taxon>
        <taxon>Poaceae</taxon>
        <taxon>BOP clade</taxon>
        <taxon>Oryzoideae</taxon>
        <taxon>Oryzeae</taxon>
        <taxon>Oryzinae</taxon>
        <taxon>Oryza</taxon>
        <taxon>Oryza meyeriana</taxon>
    </lineage>
</organism>
<sequence length="142" mass="13611">MPALPPSSAAPGPGDAAGESEAVGSGGLSAVGPDASSADGASADGSVGSSSMSPLSGDEASSEAEEEGLDEEGDAMARRSYIGGGEGEGGRRRDKHGGDGGYSGGRLAMAWRCMGLSAFAGIVVAPRARTPSGLVPASSGRA</sequence>
<dbReference type="EMBL" id="SPHZ02000007">
    <property type="protein sequence ID" value="KAF0906279.1"/>
    <property type="molecule type" value="Genomic_DNA"/>
</dbReference>
<feature type="compositionally biased region" description="Low complexity" evidence="1">
    <location>
        <begin position="30"/>
        <end position="59"/>
    </location>
</feature>
<feature type="region of interest" description="Disordered" evidence="1">
    <location>
        <begin position="1"/>
        <end position="104"/>
    </location>
</feature>
<feature type="compositionally biased region" description="Low complexity" evidence="1">
    <location>
        <begin position="1"/>
        <end position="23"/>
    </location>
</feature>
<dbReference type="Proteomes" id="UP000479710">
    <property type="component" value="Unassembled WGS sequence"/>
</dbReference>
<gene>
    <name evidence="2" type="ORF">E2562_009656</name>
</gene>
<evidence type="ECO:0000256" key="1">
    <source>
        <dbReference type="SAM" id="MobiDB-lite"/>
    </source>
</evidence>
<feature type="non-terminal residue" evidence="2">
    <location>
        <position position="142"/>
    </location>
</feature>
<dbReference type="AlphaFoldDB" id="A0A6G1D1I9"/>
<evidence type="ECO:0000313" key="3">
    <source>
        <dbReference type="Proteomes" id="UP000479710"/>
    </source>
</evidence>
<accession>A0A6G1D1I9</accession>
<proteinExistence type="predicted"/>
<protein>
    <submittedName>
        <fullName evidence="2">Uncharacterized protein</fullName>
    </submittedName>
</protein>
<name>A0A6G1D1I9_9ORYZ</name>
<evidence type="ECO:0000313" key="2">
    <source>
        <dbReference type="EMBL" id="KAF0906279.1"/>
    </source>
</evidence>
<comment type="caution">
    <text evidence="2">The sequence shown here is derived from an EMBL/GenBank/DDBJ whole genome shotgun (WGS) entry which is preliminary data.</text>
</comment>